<dbReference type="InterPro" id="IPR027417">
    <property type="entry name" value="P-loop_NTPase"/>
</dbReference>
<dbReference type="SUPFAM" id="SSF52540">
    <property type="entry name" value="P-loop containing nucleoside triphosphate hydrolases"/>
    <property type="match status" value="1"/>
</dbReference>
<dbReference type="InterPro" id="IPR003439">
    <property type="entry name" value="ABC_transporter-like_ATP-bd"/>
</dbReference>
<protein>
    <submittedName>
        <fullName evidence="5">ABC-2 type transport system ATP-binding protein</fullName>
    </submittedName>
</protein>
<dbReference type="InterPro" id="IPR050763">
    <property type="entry name" value="ABC_transporter_ATP-binding"/>
</dbReference>
<reference evidence="5 6" key="1">
    <citation type="submission" date="2021-01" db="EMBL/GenBank/DDBJ databases">
        <title>Genomic Encyclopedia of Type Strains, Phase IV (KMG-IV): sequencing the most valuable type-strain genomes for metagenomic binning, comparative biology and taxonomic classification.</title>
        <authorList>
            <person name="Goeker M."/>
        </authorList>
    </citation>
    <scope>NUCLEOTIDE SEQUENCE [LARGE SCALE GENOMIC DNA]</scope>
    <source>
        <strain evidence="5 6">DSM 27513</strain>
    </source>
</reference>
<dbReference type="EMBL" id="JAFBEI010000033">
    <property type="protein sequence ID" value="MBM7636714.1"/>
    <property type="molecule type" value="Genomic_DNA"/>
</dbReference>
<keyword evidence="3 5" id="KW-0067">ATP-binding</keyword>
<dbReference type="Pfam" id="PF00005">
    <property type="entry name" value="ABC_tran"/>
    <property type="match status" value="1"/>
</dbReference>
<feature type="domain" description="ABC transporter" evidence="4">
    <location>
        <begin position="6"/>
        <end position="232"/>
    </location>
</feature>
<dbReference type="RefSeq" id="WP_205017581.1">
    <property type="nucleotide sequence ID" value="NZ_JAFBEI010000033.1"/>
</dbReference>
<keyword evidence="2" id="KW-0547">Nucleotide-binding</keyword>
<evidence type="ECO:0000313" key="6">
    <source>
        <dbReference type="Proteomes" id="UP000809081"/>
    </source>
</evidence>
<dbReference type="SMART" id="SM00382">
    <property type="entry name" value="AAA"/>
    <property type="match status" value="1"/>
</dbReference>
<proteinExistence type="predicted"/>
<gene>
    <name evidence="5" type="ORF">JOC31_001538</name>
</gene>
<evidence type="ECO:0000313" key="5">
    <source>
        <dbReference type="EMBL" id="MBM7636714.1"/>
    </source>
</evidence>
<dbReference type="PANTHER" id="PTHR42711">
    <property type="entry name" value="ABC TRANSPORTER ATP-BINDING PROTEIN"/>
    <property type="match status" value="1"/>
</dbReference>
<accession>A0ABS2PMP9</accession>
<keyword evidence="6" id="KW-1185">Reference proteome</keyword>
<dbReference type="Proteomes" id="UP000809081">
    <property type="component" value="Unassembled WGS sequence"/>
</dbReference>
<evidence type="ECO:0000256" key="2">
    <source>
        <dbReference type="ARBA" id="ARBA00022741"/>
    </source>
</evidence>
<organism evidence="5 6">
    <name type="scientific">Streptococcus saliviloxodontae</name>
    <dbReference type="NCBI Taxonomy" id="1349416"/>
    <lineage>
        <taxon>Bacteria</taxon>
        <taxon>Bacillati</taxon>
        <taxon>Bacillota</taxon>
        <taxon>Bacilli</taxon>
        <taxon>Lactobacillales</taxon>
        <taxon>Streptococcaceae</taxon>
        <taxon>Streptococcus</taxon>
    </lineage>
</organism>
<dbReference type="PANTHER" id="PTHR42711:SF13">
    <property type="entry name" value="ABC TRANSPORTER, ATP-BINDING PROTEIN"/>
    <property type="match status" value="1"/>
</dbReference>
<evidence type="ECO:0000259" key="4">
    <source>
        <dbReference type="PROSITE" id="PS50893"/>
    </source>
</evidence>
<dbReference type="PROSITE" id="PS50893">
    <property type="entry name" value="ABC_TRANSPORTER_2"/>
    <property type="match status" value="1"/>
</dbReference>
<dbReference type="Gene3D" id="3.40.50.300">
    <property type="entry name" value="P-loop containing nucleotide triphosphate hydrolases"/>
    <property type="match status" value="1"/>
</dbReference>
<sequence length="279" mass="31673">MSDIQIKVDKLSKKFKDTVALEQVSFEVKKGEIFGFLGPSGAGKTTTINILTNQLSPDEGNAEILGKNPKQLHSEDLMKLGIMSDTVGFYENMTVYHNLVFFARFHDIPLKRVDQLLKKLNLYDDRKKKMKKISTGMKQRLLLIRAILHEPDIVFLDEPTSGMDPTLSQKVHELLMELKEKGCAIFLTTHNMQEATKLCDKISLLNKGKILEYGSPQSIIDKYHTDPHTHIRYKDGSEKLILTEDLGDYLSADVVSMHTLEPSLEAIFIALTGEKWHDK</sequence>
<comment type="caution">
    <text evidence="5">The sequence shown here is derived from an EMBL/GenBank/DDBJ whole genome shotgun (WGS) entry which is preliminary data.</text>
</comment>
<evidence type="ECO:0000256" key="3">
    <source>
        <dbReference type="ARBA" id="ARBA00022840"/>
    </source>
</evidence>
<keyword evidence="1" id="KW-0813">Transport</keyword>
<name>A0ABS2PMP9_9STRE</name>
<dbReference type="CDD" id="cd03230">
    <property type="entry name" value="ABC_DR_subfamily_A"/>
    <property type="match status" value="1"/>
</dbReference>
<dbReference type="InterPro" id="IPR003593">
    <property type="entry name" value="AAA+_ATPase"/>
</dbReference>
<evidence type="ECO:0000256" key="1">
    <source>
        <dbReference type="ARBA" id="ARBA00022448"/>
    </source>
</evidence>
<dbReference type="GO" id="GO:0005524">
    <property type="term" value="F:ATP binding"/>
    <property type="evidence" value="ECO:0007669"/>
    <property type="project" value="UniProtKB-KW"/>
</dbReference>